<evidence type="ECO:0000313" key="5">
    <source>
        <dbReference type="Proteomes" id="UP001228690"/>
    </source>
</evidence>
<feature type="region of interest" description="Disordered" evidence="1">
    <location>
        <begin position="66"/>
        <end position="88"/>
    </location>
</feature>
<accession>A0ABY8MGR3</accession>
<organism evidence="4 5">
    <name type="scientific">Candidatus Haliotispira prima</name>
    <dbReference type="NCBI Taxonomy" id="3034016"/>
    <lineage>
        <taxon>Bacteria</taxon>
        <taxon>Pseudomonadati</taxon>
        <taxon>Spirochaetota</taxon>
        <taxon>Spirochaetia</taxon>
        <taxon>Spirochaetales</taxon>
        <taxon>Spirochaetaceae</taxon>
        <taxon>Candidatus Haliotispira</taxon>
    </lineage>
</organism>
<dbReference type="SUPFAM" id="SSF51735">
    <property type="entry name" value="NAD(P)-binding Rossmann-fold domains"/>
    <property type="match status" value="1"/>
</dbReference>
<dbReference type="PANTHER" id="PTHR43249">
    <property type="entry name" value="UDP-N-ACETYL-2-AMINO-2-DEOXY-D-GLUCURONATE OXIDASE"/>
    <property type="match status" value="1"/>
</dbReference>
<dbReference type="RefSeq" id="WP_326927395.1">
    <property type="nucleotide sequence ID" value="NZ_CP123443.1"/>
</dbReference>
<protein>
    <submittedName>
        <fullName evidence="4">Gfo/Idh/MocA family oxidoreductase</fullName>
    </submittedName>
</protein>
<dbReference type="InterPro" id="IPR052515">
    <property type="entry name" value="Gfo/Idh/MocA_Oxidoreductase"/>
</dbReference>
<feature type="domain" description="GFO/IDH/MocA-like oxidoreductase" evidence="3">
    <location>
        <begin position="157"/>
        <end position="287"/>
    </location>
</feature>
<feature type="compositionally biased region" description="Basic and acidic residues" evidence="1">
    <location>
        <begin position="77"/>
        <end position="88"/>
    </location>
</feature>
<dbReference type="Gene3D" id="3.40.50.720">
    <property type="entry name" value="NAD(P)-binding Rossmann-like Domain"/>
    <property type="match status" value="1"/>
</dbReference>
<feature type="domain" description="Gfo/Idh/MocA-like oxidoreductase N-terminal" evidence="2">
    <location>
        <begin position="2"/>
        <end position="146"/>
    </location>
</feature>
<dbReference type="InterPro" id="IPR055170">
    <property type="entry name" value="GFO_IDH_MocA-like_dom"/>
</dbReference>
<sequence>MLNIAFVGCGRISGKHFDALDKLQDRICVRAVCDSDIERAHNARSSRDCCSRAAVYDSIEALLTAHSPPPNSSQYNPKKENEAGTSNDRESLDAVVIALPNGLHAKVGIQCARAGLHIIMEKPLAIHLSDGQDLVQSCRENRVELFLIHQNRFNPPVQQLHQAITEGRMGRIYSIYANVFWTRPQSYYDSEGAWHGTKEMDGGAFYTQASHYLDMVQWLAGGRPWRLSGQLRTLARQIETEDCGTAFLEWGEIGQPDNLIATINMSMLTYPCNFEGSILILGETGCVKIGGTAMNKVEHWQMESLKAEELDLGSYDTESVYGFGHRSLYTAVVAKLNGEVLPESLAAALVSGRDILDNLMVLEGILLSAQGGGLVIEL</sequence>
<gene>
    <name evidence="4" type="ORF">P0082_12130</name>
</gene>
<dbReference type="Pfam" id="PF22725">
    <property type="entry name" value="GFO_IDH_MocA_C3"/>
    <property type="match status" value="1"/>
</dbReference>
<dbReference type="PANTHER" id="PTHR43249:SF1">
    <property type="entry name" value="D-GLUCOSIDE 3-DEHYDROGENASE"/>
    <property type="match status" value="1"/>
</dbReference>
<reference evidence="4 5" key="1">
    <citation type="submission" date="2023-04" db="EMBL/GenBank/DDBJ databases">
        <title>Spirochaete genome identified in red abalone sample constitutes a novel genus.</title>
        <authorList>
            <person name="Sharma S.P."/>
            <person name="Purcell C.M."/>
            <person name="Hyde J.R."/>
            <person name="Severin A.J."/>
        </authorList>
    </citation>
    <scope>NUCLEOTIDE SEQUENCE [LARGE SCALE GENOMIC DNA]</scope>
    <source>
        <strain evidence="4 5">SP-2023</strain>
    </source>
</reference>
<dbReference type="InterPro" id="IPR000683">
    <property type="entry name" value="Gfo/Idh/MocA-like_OxRdtase_N"/>
</dbReference>
<evidence type="ECO:0000256" key="1">
    <source>
        <dbReference type="SAM" id="MobiDB-lite"/>
    </source>
</evidence>
<evidence type="ECO:0000259" key="3">
    <source>
        <dbReference type="Pfam" id="PF22725"/>
    </source>
</evidence>
<dbReference type="Gene3D" id="3.30.360.10">
    <property type="entry name" value="Dihydrodipicolinate Reductase, domain 2"/>
    <property type="match status" value="1"/>
</dbReference>
<proteinExistence type="predicted"/>
<evidence type="ECO:0000259" key="2">
    <source>
        <dbReference type="Pfam" id="PF01408"/>
    </source>
</evidence>
<name>A0ABY8MGR3_9SPIO</name>
<dbReference type="Proteomes" id="UP001228690">
    <property type="component" value="Chromosome"/>
</dbReference>
<dbReference type="SUPFAM" id="SSF55347">
    <property type="entry name" value="Glyceraldehyde-3-phosphate dehydrogenase-like, C-terminal domain"/>
    <property type="match status" value="1"/>
</dbReference>
<dbReference type="EMBL" id="CP123443">
    <property type="protein sequence ID" value="WGK69207.1"/>
    <property type="molecule type" value="Genomic_DNA"/>
</dbReference>
<evidence type="ECO:0000313" key="4">
    <source>
        <dbReference type="EMBL" id="WGK69207.1"/>
    </source>
</evidence>
<dbReference type="InterPro" id="IPR036291">
    <property type="entry name" value="NAD(P)-bd_dom_sf"/>
</dbReference>
<keyword evidence="5" id="KW-1185">Reference proteome</keyword>
<dbReference type="Pfam" id="PF01408">
    <property type="entry name" value="GFO_IDH_MocA"/>
    <property type="match status" value="1"/>
</dbReference>